<gene>
    <name evidence="10" type="ORF">SAMN04488515_1433</name>
</gene>
<evidence type="ECO:0000256" key="5">
    <source>
        <dbReference type="ARBA" id="ARBA00022692"/>
    </source>
</evidence>
<dbReference type="PANTHER" id="PTHR43357:SF4">
    <property type="entry name" value="INNER MEMBRANE ABC TRANSPORTER PERMEASE PROTEIN YDCV"/>
    <property type="match status" value="1"/>
</dbReference>
<dbReference type="STRING" id="364200.SAMN04488515_1433"/>
<evidence type="ECO:0000256" key="3">
    <source>
        <dbReference type="ARBA" id="ARBA00022475"/>
    </source>
</evidence>
<evidence type="ECO:0000313" key="10">
    <source>
        <dbReference type="EMBL" id="SEW18017.1"/>
    </source>
</evidence>
<dbReference type="AlphaFoldDB" id="A0A1I0PVA8"/>
<dbReference type="Gene3D" id="1.10.3720.10">
    <property type="entry name" value="MetI-like"/>
    <property type="match status" value="1"/>
</dbReference>
<feature type="transmembrane region" description="Helical" evidence="8">
    <location>
        <begin position="168"/>
        <end position="191"/>
    </location>
</feature>
<organism evidence="10 11">
    <name type="scientific">Cognatiyoonia koreensis</name>
    <dbReference type="NCBI Taxonomy" id="364200"/>
    <lineage>
        <taxon>Bacteria</taxon>
        <taxon>Pseudomonadati</taxon>
        <taxon>Pseudomonadota</taxon>
        <taxon>Alphaproteobacteria</taxon>
        <taxon>Rhodobacterales</taxon>
        <taxon>Paracoccaceae</taxon>
        <taxon>Cognatiyoonia</taxon>
    </lineage>
</organism>
<evidence type="ECO:0000313" key="11">
    <source>
        <dbReference type="Proteomes" id="UP000199167"/>
    </source>
</evidence>
<evidence type="ECO:0000256" key="7">
    <source>
        <dbReference type="ARBA" id="ARBA00023136"/>
    </source>
</evidence>
<dbReference type="GO" id="GO:0055085">
    <property type="term" value="P:transmembrane transport"/>
    <property type="evidence" value="ECO:0007669"/>
    <property type="project" value="InterPro"/>
</dbReference>
<feature type="transmembrane region" description="Helical" evidence="8">
    <location>
        <begin position="197"/>
        <end position="215"/>
    </location>
</feature>
<dbReference type="InterPro" id="IPR035906">
    <property type="entry name" value="MetI-like_sf"/>
</dbReference>
<dbReference type="Proteomes" id="UP000199167">
    <property type="component" value="Unassembled WGS sequence"/>
</dbReference>
<protein>
    <submittedName>
        <fullName evidence="10">Putative spermidine/putrescine transport system permease protein</fullName>
    </submittedName>
</protein>
<evidence type="ECO:0000256" key="6">
    <source>
        <dbReference type="ARBA" id="ARBA00022989"/>
    </source>
</evidence>
<keyword evidence="3" id="KW-1003">Cell membrane</keyword>
<dbReference type="EMBL" id="FOIZ01000001">
    <property type="protein sequence ID" value="SEW18017.1"/>
    <property type="molecule type" value="Genomic_DNA"/>
</dbReference>
<dbReference type="GO" id="GO:0005886">
    <property type="term" value="C:plasma membrane"/>
    <property type="evidence" value="ECO:0007669"/>
    <property type="project" value="UniProtKB-SubCell"/>
</dbReference>
<keyword evidence="5 8" id="KW-0812">Transmembrane</keyword>
<feature type="transmembrane region" description="Helical" evidence="8">
    <location>
        <begin position="60"/>
        <end position="81"/>
    </location>
</feature>
<dbReference type="InterPro" id="IPR000515">
    <property type="entry name" value="MetI-like"/>
</dbReference>
<feature type="transmembrane region" description="Helical" evidence="8">
    <location>
        <begin position="128"/>
        <end position="148"/>
    </location>
</feature>
<comment type="similarity">
    <text evidence="8">Belongs to the binding-protein-dependent transport system permease family.</text>
</comment>
<dbReference type="OrthoDB" id="9815533at2"/>
<sequence length="260" mass="27848">MRRLYLWFIAVMLIAPFIVVLGVSVGESKNIAFPPAALSAAWYSELLTEAEWLAAIGRSLLIAVIAGVIATTLALAINYVLWRTGSGFAKATFALGLGPFLLPPIILALGASLFWAEVGWYGRIEATIVSHGVFFVTLPLVIIARGFAALTDEVIEAAQMMGATSAQVFRTIVLPLIAPYVFTGFALVAIISVNEYLIANMISGFVVETLPIKIFNNVRYGYSPVVAAASMLFVALTVTILLVLSRITDLVALFGTSKDS</sequence>
<keyword evidence="11" id="KW-1185">Reference proteome</keyword>
<feature type="transmembrane region" description="Helical" evidence="8">
    <location>
        <begin position="5"/>
        <end position="25"/>
    </location>
</feature>
<reference evidence="10 11" key="1">
    <citation type="submission" date="2016-10" db="EMBL/GenBank/DDBJ databases">
        <authorList>
            <person name="de Groot N.N."/>
        </authorList>
    </citation>
    <scope>NUCLEOTIDE SEQUENCE [LARGE SCALE GENOMIC DNA]</scope>
    <source>
        <strain evidence="10 11">DSM 17925</strain>
    </source>
</reference>
<evidence type="ECO:0000256" key="8">
    <source>
        <dbReference type="RuleBase" id="RU363032"/>
    </source>
</evidence>
<keyword evidence="7 8" id="KW-0472">Membrane</keyword>
<accession>A0A1I0PVA8</accession>
<dbReference type="RefSeq" id="WP_089992080.1">
    <property type="nucleotide sequence ID" value="NZ_FOIZ01000001.1"/>
</dbReference>
<dbReference type="Pfam" id="PF00528">
    <property type="entry name" value="BPD_transp_1"/>
    <property type="match status" value="1"/>
</dbReference>
<evidence type="ECO:0000256" key="4">
    <source>
        <dbReference type="ARBA" id="ARBA00022519"/>
    </source>
</evidence>
<dbReference type="SUPFAM" id="SSF161098">
    <property type="entry name" value="MetI-like"/>
    <property type="match status" value="1"/>
</dbReference>
<feature type="transmembrane region" description="Helical" evidence="8">
    <location>
        <begin position="93"/>
        <end position="116"/>
    </location>
</feature>
<dbReference type="PROSITE" id="PS50928">
    <property type="entry name" value="ABC_TM1"/>
    <property type="match status" value="1"/>
</dbReference>
<name>A0A1I0PVA8_9RHOB</name>
<feature type="transmembrane region" description="Helical" evidence="8">
    <location>
        <begin position="222"/>
        <end position="244"/>
    </location>
</feature>
<feature type="domain" description="ABC transmembrane type-1" evidence="9">
    <location>
        <begin position="56"/>
        <end position="244"/>
    </location>
</feature>
<keyword evidence="2 8" id="KW-0813">Transport</keyword>
<keyword evidence="4" id="KW-0997">Cell inner membrane</keyword>
<evidence type="ECO:0000256" key="1">
    <source>
        <dbReference type="ARBA" id="ARBA00004429"/>
    </source>
</evidence>
<dbReference type="CDD" id="cd06261">
    <property type="entry name" value="TM_PBP2"/>
    <property type="match status" value="1"/>
</dbReference>
<evidence type="ECO:0000259" key="9">
    <source>
        <dbReference type="PROSITE" id="PS50928"/>
    </source>
</evidence>
<dbReference type="PANTHER" id="PTHR43357">
    <property type="entry name" value="INNER MEMBRANE ABC TRANSPORTER PERMEASE PROTEIN YDCV"/>
    <property type="match status" value="1"/>
</dbReference>
<keyword evidence="6 8" id="KW-1133">Transmembrane helix</keyword>
<comment type="subcellular location">
    <subcellularLocation>
        <location evidence="1">Cell inner membrane</location>
        <topology evidence="1">Multi-pass membrane protein</topology>
    </subcellularLocation>
    <subcellularLocation>
        <location evidence="8">Cell membrane</location>
        <topology evidence="8">Multi-pass membrane protein</topology>
    </subcellularLocation>
</comment>
<evidence type="ECO:0000256" key="2">
    <source>
        <dbReference type="ARBA" id="ARBA00022448"/>
    </source>
</evidence>
<proteinExistence type="inferred from homology"/>